<feature type="domain" description="N-acetyltransferase" evidence="3">
    <location>
        <begin position="174"/>
        <end position="314"/>
    </location>
</feature>
<sequence length="329" mass="36079">MHRIRRPRVDDAAAVHELIKARDVAVLGAPDMTLDDVADELVEPGFDRDRDGWLAYDEGGRLDGWAWACPSGDGDLVDVDVIVRPGAEPLAGRLWPLVRDRAREMGDERGHDGVTLHVGVYRADHGKRATVEALGFEPGTSFHRMRIDHDGPIEPPAGVPAALAGLTLHTGESEQVRRVAHEVQQEAFAEHFGFVPTGYDLWHERKQAQSVNDWSQLTLARLDGRPAGMVMGNDQFVSDENCGYVATLAVLPGHRGRGLGRFLLRHAFAADAARGRQGTILHVDSNNTTPALGLYESAGMRQIMVIDVWRRRLRRAGGSDAVAGEVLQH</sequence>
<dbReference type="EMBL" id="SMKO01000094">
    <property type="protein sequence ID" value="TDD00393.1"/>
    <property type="molecule type" value="Genomic_DNA"/>
</dbReference>
<organism evidence="4 5">
    <name type="scientific">Nonomuraea deserti</name>
    <dbReference type="NCBI Taxonomy" id="1848322"/>
    <lineage>
        <taxon>Bacteria</taxon>
        <taxon>Bacillati</taxon>
        <taxon>Actinomycetota</taxon>
        <taxon>Actinomycetes</taxon>
        <taxon>Streptosporangiales</taxon>
        <taxon>Streptosporangiaceae</taxon>
        <taxon>Nonomuraea</taxon>
    </lineage>
</organism>
<accession>A0A4R4VD10</accession>
<dbReference type="AlphaFoldDB" id="A0A4R4VD10"/>
<dbReference type="Gene3D" id="3.40.630.30">
    <property type="match status" value="1"/>
</dbReference>
<dbReference type="InterPro" id="IPR050832">
    <property type="entry name" value="Bact_Acetyltransf"/>
</dbReference>
<evidence type="ECO:0000313" key="4">
    <source>
        <dbReference type="EMBL" id="TDD00393.1"/>
    </source>
</evidence>
<protein>
    <submittedName>
        <fullName evidence="4">GNAT family N-acetyltransferase</fullName>
    </submittedName>
</protein>
<gene>
    <name evidence="4" type="ORF">E1292_28875</name>
</gene>
<dbReference type="GO" id="GO:0016747">
    <property type="term" value="F:acyltransferase activity, transferring groups other than amino-acyl groups"/>
    <property type="evidence" value="ECO:0007669"/>
    <property type="project" value="InterPro"/>
</dbReference>
<evidence type="ECO:0000313" key="5">
    <source>
        <dbReference type="Proteomes" id="UP000295258"/>
    </source>
</evidence>
<dbReference type="PROSITE" id="PS51186">
    <property type="entry name" value="GNAT"/>
    <property type="match status" value="1"/>
</dbReference>
<dbReference type="RefSeq" id="WP_132598528.1">
    <property type="nucleotide sequence ID" value="NZ_SMKO01000094.1"/>
</dbReference>
<comment type="caution">
    <text evidence="4">The sequence shown here is derived from an EMBL/GenBank/DDBJ whole genome shotgun (WGS) entry which is preliminary data.</text>
</comment>
<dbReference type="InterPro" id="IPR016181">
    <property type="entry name" value="Acyl_CoA_acyltransferase"/>
</dbReference>
<evidence type="ECO:0000259" key="3">
    <source>
        <dbReference type="PROSITE" id="PS51186"/>
    </source>
</evidence>
<dbReference type="SUPFAM" id="SSF55729">
    <property type="entry name" value="Acyl-CoA N-acyltransferases (Nat)"/>
    <property type="match status" value="1"/>
</dbReference>
<proteinExistence type="predicted"/>
<dbReference type="CDD" id="cd04301">
    <property type="entry name" value="NAT_SF"/>
    <property type="match status" value="1"/>
</dbReference>
<name>A0A4R4VD10_9ACTN</name>
<evidence type="ECO:0000256" key="2">
    <source>
        <dbReference type="ARBA" id="ARBA00023315"/>
    </source>
</evidence>
<keyword evidence="2" id="KW-0012">Acyltransferase</keyword>
<dbReference type="Proteomes" id="UP000295258">
    <property type="component" value="Unassembled WGS sequence"/>
</dbReference>
<keyword evidence="1 4" id="KW-0808">Transferase</keyword>
<reference evidence="4 5" key="1">
    <citation type="submission" date="2019-03" db="EMBL/GenBank/DDBJ databases">
        <title>Draft genome sequences of novel Actinobacteria.</title>
        <authorList>
            <person name="Sahin N."/>
            <person name="Ay H."/>
            <person name="Saygin H."/>
        </authorList>
    </citation>
    <scope>NUCLEOTIDE SEQUENCE [LARGE SCALE GENOMIC DNA]</scope>
    <source>
        <strain evidence="4 5">KC310</strain>
    </source>
</reference>
<dbReference type="PANTHER" id="PTHR43877">
    <property type="entry name" value="AMINOALKYLPHOSPHONATE N-ACETYLTRANSFERASE-RELATED-RELATED"/>
    <property type="match status" value="1"/>
</dbReference>
<dbReference type="InterPro" id="IPR000182">
    <property type="entry name" value="GNAT_dom"/>
</dbReference>
<dbReference type="Pfam" id="PF00583">
    <property type="entry name" value="Acetyltransf_1"/>
    <property type="match status" value="1"/>
</dbReference>
<keyword evidence="5" id="KW-1185">Reference proteome</keyword>
<evidence type="ECO:0000256" key="1">
    <source>
        <dbReference type="ARBA" id="ARBA00022679"/>
    </source>
</evidence>